<dbReference type="InterPro" id="IPR020422">
    <property type="entry name" value="TYR_PHOSPHATASE_DUAL_dom"/>
</dbReference>
<dbReference type="PANTHER" id="PTHR10159">
    <property type="entry name" value="DUAL SPECIFICITY PROTEIN PHOSPHATASE"/>
    <property type="match status" value="1"/>
</dbReference>
<keyword evidence="3" id="KW-0378">Hydrolase</keyword>
<dbReference type="GO" id="GO:0033550">
    <property type="term" value="F:MAP kinase tyrosine phosphatase activity"/>
    <property type="evidence" value="ECO:0007669"/>
    <property type="project" value="TreeGrafter"/>
</dbReference>
<feature type="domain" description="Tyrosine-protein phosphatase" evidence="5">
    <location>
        <begin position="241"/>
        <end position="468"/>
    </location>
</feature>
<evidence type="ECO:0000259" key="5">
    <source>
        <dbReference type="PROSITE" id="PS50054"/>
    </source>
</evidence>
<evidence type="ECO:0000313" key="8">
    <source>
        <dbReference type="Proteomes" id="UP000039865"/>
    </source>
</evidence>
<dbReference type="InterPro" id="IPR029021">
    <property type="entry name" value="Prot-tyrosine_phosphatase-like"/>
</dbReference>
<protein>
    <recommendedName>
        <fullName evidence="2">protein-tyrosine-phosphatase</fullName>
        <ecNumber evidence="2">3.1.3.48</ecNumber>
    </recommendedName>
</protein>
<dbReference type="PROSITE" id="PS00383">
    <property type="entry name" value="TYR_PHOSPHATASE_1"/>
    <property type="match status" value="1"/>
</dbReference>
<dbReference type="PROSITE" id="PS50056">
    <property type="entry name" value="TYR_PHOSPHATASE_2"/>
    <property type="match status" value="1"/>
</dbReference>
<dbReference type="EC" id="3.1.3.48" evidence="2"/>
<dbReference type="AlphaFoldDB" id="A0A078BBX3"/>
<feature type="domain" description="Tyrosine specific protein phosphatases" evidence="6">
    <location>
        <begin position="389"/>
        <end position="446"/>
    </location>
</feature>
<dbReference type="SUPFAM" id="SSF52799">
    <property type="entry name" value="(Phosphotyrosine protein) phosphatases II"/>
    <property type="match status" value="1"/>
</dbReference>
<name>A0A078BBX3_STYLE</name>
<dbReference type="InterPro" id="IPR016130">
    <property type="entry name" value="Tyr_Pase_AS"/>
</dbReference>
<dbReference type="PANTHER" id="PTHR10159:SF519">
    <property type="entry name" value="DUAL SPECIFICITY PROTEIN PHOSPHATASE MPK3"/>
    <property type="match status" value="1"/>
</dbReference>
<dbReference type="SMART" id="SM00195">
    <property type="entry name" value="DSPc"/>
    <property type="match status" value="1"/>
</dbReference>
<sequence length="494" mass="58663">MERLTSVSDRMQSTRKQKYTTQQLAELEQIFLQMNISSLIESKDQNIEDSCKRFLGSDKLTIQLTSSQLMFNNQQSIGKMLTFDLRSRMNYHQAHLKDSISFPIDLCDEEFFIKWDVNYIQNHILKNKEKKDLFRNRKRLFINIIGCQEDFQTIIFQSPMLFNESHMKMLKMNPMFNKKQSLEDILSLRNAFLLIKALKNERIREVFLCINGFNVFLDKYPFLCKFRTSILYPKPLIAKNYPSEILEGRMYLGDQFHTADKQIMRHLRITHILNVSDMIPCYFENSLSLHIQYLRINIEDQDDVQIRRTFPLVYQFIDDAFNETKDFFKNPCKQNPLIDDIFQSQMELSKRQKLQLRSAALLDTIESTFPREGYASIQRKPNKQNRIAYQIDSAVDTFNRQSSNRNVVFVHCAMGRSRSATCVIMYIMKRFQISYEDAIEFVKNRRDCVDPNEGFLKQLRDFEEKGMEFNNLSQSHKDSQDVAVLVQRRHSIFY</sequence>
<comment type="similarity">
    <text evidence="1">Belongs to the protein-tyrosine phosphatase family. Non-receptor class dual specificity subfamily.</text>
</comment>
<dbReference type="Proteomes" id="UP000039865">
    <property type="component" value="Unassembled WGS sequence"/>
</dbReference>
<dbReference type="GO" id="GO:0008330">
    <property type="term" value="F:protein tyrosine/threonine phosphatase activity"/>
    <property type="evidence" value="ECO:0007669"/>
    <property type="project" value="TreeGrafter"/>
</dbReference>
<dbReference type="GO" id="GO:0017017">
    <property type="term" value="F:MAP kinase tyrosine/serine/threonine phosphatase activity"/>
    <property type="evidence" value="ECO:0007669"/>
    <property type="project" value="TreeGrafter"/>
</dbReference>
<dbReference type="InterPro" id="IPR000387">
    <property type="entry name" value="Tyr_Pase_dom"/>
</dbReference>
<evidence type="ECO:0000256" key="3">
    <source>
        <dbReference type="ARBA" id="ARBA00022801"/>
    </source>
</evidence>
<gene>
    <name evidence="7" type="primary">Contig11309.g12084</name>
    <name evidence="7" type="ORF">STYLEM_19899</name>
</gene>
<dbReference type="EMBL" id="CCKQ01018772">
    <property type="protein sequence ID" value="CDW90752.1"/>
    <property type="molecule type" value="Genomic_DNA"/>
</dbReference>
<dbReference type="PROSITE" id="PS50054">
    <property type="entry name" value="TYR_PHOSPHATASE_DUAL"/>
    <property type="match status" value="1"/>
</dbReference>
<proteinExistence type="inferred from homology"/>
<evidence type="ECO:0000256" key="4">
    <source>
        <dbReference type="ARBA" id="ARBA00022912"/>
    </source>
</evidence>
<organism evidence="7 8">
    <name type="scientific">Stylonychia lemnae</name>
    <name type="common">Ciliate</name>
    <dbReference type="NCBI Taxonomy" id="5949"/>
    <lineage>
        <taxon>Eukaryota</taxon>
        <taxon>Sar</taxon>
        <taxon>Alveolata</taxon>
        <taxon>Ciliophora</taxon>
        <taxon>Intramacronucleata</taxon>
        <taxon>Spirotrichea</taxon>
        <taxon>Stichotrichia</taxon>
        <taxon>Sporadotrichida</taxon>
        <taxon>Oxytrichidae</taxon>
        <taxon>Stylonychinae</taxon>
        <taxon>Stylonychia</taxon>
    </lineage>
</organism>
<dbReference type="InterPro" id="IPR000340">
    <property type="entry name" value="Dual-sp_phosphatase_cat-dom"/>
</dbReference>
<evidence type="ECO:0000256" key="1">
    <source>
        <dbReference type="ARBA" id="ARBA00008601"/>
    </source>
</evidence>
<dbReference type="Gene3D" id="3.90.190.10">
    <property type="entry name" value="Protein tyrosine phosphatase superfamily"/>
    <property type="match status" value="2"/>
</dbReference>
<dbReference type="CDD" id="cd14498">
    <property type="entry name" value="DSP"/>
    <property type="match status" value="1"/>
</dbReference>
<dbReference type="GO" id="GO:0005737">
    <property type="term" value="C:cytoplasm"/>
    <property type="evidence" value="ECO:0007669"/>
    <property type="project" value="TreeGrafter"/>
</dbReference>
<dbReference type="OrthoDB" id="10252009at2759"/>
<dbReference type="InterPro" id="IPR036873">
    <property type="entry name" value="Rhodanese-like_dom_sf"/>
</dbReference>
<reference evidence="7 8" key="1">
    <citation type="submission" date="2014-06" db="EMBL/GenBank/DDBJ databases">
        <authorList>
            <person name="Swart Estienne"/>
        </authorList>
    </citation>
    <scope>NUCLEOTIDE SEQUENCE [LARGE SCALE GENOMIC DNA]</scope>
    <source>
        <strain evidence="7 8">130c</strain>
    </source>
</reference>
<keyword evidence="4" id="KW-0904">Protein phosphatase</keyword>
<dbReference type="Pfam" id="PF00782">
    <property type="entry name" value="DSPc"/>
    <property type="match status" value="1"/>
</dbReference>
<evidence type="ECO:0000313" key="7">
    <source>
        <dbReference type="EMBL" id="CDW90752.1"/>
    </source>
</evidence>
<evidence type="ECO:0000256" key="2">
    <source>
        <dbReference type="ARBA" id="ARBA00013064"/>
    </source>
</evidence>
<dbReference type="InParanoid" id="A0A078BBX3"/>
<evidence type="ECO:0000259" key="6">
    <source>
        <dbReference type="PROSITE" id="PS50056"/>
    </source>
</evidence>
<keyword evidence="8" id="KW-1185">Reference proteome</keyword>
<dbReference type="Gene3D" id="3.40.250.10">
    <property type="entry name" value="Rhodanese-like domain"/>
    <property type="match status" value="1"/>
</dbReference>
<dbReference type="GO" id="GO:0043409">
    <property type="term" value="P:negative regulation of MAPK cascade"/>
    <property type="evidence" value="ECO:0007669"/>
    <property type="project" value="TreeGrafter"/>
</dbReference>
<accession>A0A078BBX3</accession>